<dbReference type="InterPro" id="IPR055262">
    <property type="entry name" value="GGT_CS"/>
</dbReference>
<evidence type="ECO:0000256" key="7">
    <source>
        <dbReference type="ARBA" id="ARBA00023315"/>
    </source>
</evidence>
<feature type="chain" id="PRO_5017478152" description="Glutathione hydrolase proenzyme" evidence="12">
    <location>
        <begin position="18"/>
        <end position="592"/>
    </location>
</feature>
<reference evidence="13 14" key="1">
    <citation type="submission" date="2018-08" db="EMBL/GenBank/DDBJ databases">
        <title>Henriciella mobilis sp. nov., isolated from seawater.</title>
        <authorList>
            <person name="Cheng H."/>
            <person name="Wu Y.-H."/>
            <person name="Xu X.-W."/>
            <person name="Guo L.-L."/>
        </authorList>
    </citation>
    <scope>NUCLEOTIDE SEQUENCE [LARGE SCALE GENOMIC DNA]</scope>
    <source>
        <strain evidence="13 14">CCUG67844</strain>
    </source>
</reference>
<dbReference type="Gene3D" id="3.60.20.40">
    <property type="match status" value="1"/>
</dbReference>
<feature type="signal peptide" evidence="12">
    <location>
        <begin position="1"/>
        <end position="17"/>
    </location>
</feature>
<keyword evidence="5 11" id="KW-0378">Hydrolase</keyword>
<dbReference type="Gene3D" id="1.10.246.130">
    <property type="match status" value="1"/>
</dbReference>
<accession>A0A399R822</accession>
<comment type="subunit">
    <text evidence="11">This enzyme consists of two polypeptide chains, which are synthesized in precursor form from a single polypeptide.</text>
</comment>
<evidence type="ECO:0000256" key="2">
    <source>
        <dbReference type="ARBA" id="ARBA00001089"/>
    </source>
</evidence>
<keyword evidence="11" id="KW-0317">Glutathione biosynthesis</keyword>
<proteinExistence type="inferred from homology"/>
<dbReference type="EC" id="2.3.2.2" evidence="11"/>
<comment type="catalytic activity">
    <reaction evidence="2 11">
        <text>glutathione + H2O = L-cysteinylglycine + L-glutamate</text>
        <dbReference type="Rhea" id="RHEA:28807"/>
        <dbReference type="ChEBI" id="CHEBI:15377"/>
        <dbReference type="ChEBI" id="CHEBI:29985"/>
        <dbReference type="ChEBI" id="CHEBI:57925"/>
        <dbReference type="ChEBI" id="CHEBI:61694"/>
        <dbReference type="EC" id="3.4.19.13"/>
    </reaction>
</comment>
<dbReference type="Pfam" id="PF01019">
    <property type="entry name" value="G_glu_transpept"/>
    <property type="match status" value="1"/>
</dbReference>
<evidence type="ECO:0000256" key="12">
    <source>
        <dbReference type="SAM" id="SignalP"/>
    </source>
</evidence>
<dbReference type="PROSITE" id="PS00462">
    <property type="entry name" value="G_GLU_TRANSPEPTIDASE"/>
    <property type="match status" value="1"/>
</dbReference>
<feature type="binding site" evidence="10">
    <location>
        <position position="496"/>
    </location>
    <ligand>
        <name>L-glutamate</name>
        <dbReference type="ChEBI" id="CHEBI:29985"/>
    </ligand>
</feature>
<dbReference type="GO" id="GO:0006750">
    <property type="term" value="P:glutathione biosynthetic process"/>
    <property type="evidence" value="ECO:0007669"/>
    <property type="project" value="UniProtKB-KW"/>
</dbReference>
<keyword evidence="4 11" id="KW-0808">Transferase</keyword>
<dbReference type="SUPFAM" id="SSF56235">
    <property type="entry name" value="N-terminal nucleophile aminohydrolases (Ntn hydrolases)"/>
    <property type="match status" value="1"/>
</dbReference>
<dbReference type="InterPro" id="IPR051792">
    <property type="entry name" value="GGT_bact"/>
</dbReference>
<comment type="catalytic activity">
    <reaction evidence="8 11">
        <text>an N-terminal (5-L-glutamyl)-[peptide] + an alpha-amino acid = 5-L-glutamyl amino acid + an N-terminal L-alpha-aminoacyl-[peptide]</text>
        <dbReference type="Rhea" id="RHEA:23904"/>
        <dbReference type="Rhea" id="RHEA-COMP:9780"/>
        <dbReference type="Rhea" id="RHEA-COMP:9795"/>
        <dbReference type="ChEBI" id="CHEBI:77644"/>
        <dbReference type="ChEBI" id="CHEBI:78597"/>
        <dbReference type="ChEBI" id="CHEBI:78599"/>
        <dbReference type="ChEBI" id="CHEBI:78608"/>
        <dbReference type="EC" id="2.3.2.2"/>
    </reaction>
</comment>
<dbReference type="PANTHER" id="PTHR43199:SF1">
    <property type="entry name" value="GLUTATHIONE HYDROLASE PROENZYME"/>
    <property type="match status" value="1"/>
</dbReference>
<dbReference type="GO" id="GO:0103068">
    <property type="term" value="F:leukotriene C4 gamma-glutamyl transferase activity"/>
    <property type="evidence" value="ECO:0007669"/>
    <property type="project" value="UniProtKB-EC"/>
</dbReference>
<dbReference type="GO" id="GO:0006751">
    <property type="term" value="P:glutathione catabolic process"/>
    <property type="evidence" value="ECO:0007669"/>
    <property type="project" value="UniProtKB-UniRule"/>
</dbReference>
<evidence type="ECO:0000256" key="10">
    <source>
        <dbReference type="PIRSR" id="PIRSR600101-2"/>
    </source>
</evidence>
<organism evidence="13 14">
    <name type="scientific">Henriciella algicola</name>
    <dbReference type="NCBI Taxonomy" id="1608422"/>
    <lineage>
        <taxon>Bacteria</taxon>
        <taxon>Pseudomonadati</taxon>
        <taxon>Pseudomonadota</taxon>
        <taxon>Alphaproteobacteria</taxon>
        <taxon>Hyphomonadales</taxon>
        <taxon>Hyphomonadaceae</taxon>
        <taxon>Henriciella</taxon>
    </lineage>
</organism>
<feature type="binding site" evidence="10">
    <location>
        <begin position="473"/>
        <end position="474"/>
    </location>
    <ligand>
        <name>L-glutamate</name>
        <dbReference type="ChEBI" id="CHEBI:29985"/>
    </ligand>
</feature>
<evidence type="ECO:0000256" key="3">
    <source>
        <dbReference type="ARBA" id="ARBA00009381"/>
    </source>
</evidence>
<keyword evidence="12" id="KW-0732">Signal</keyword>
<dbReference type="OrthoDB" id="9781342at2"/>
<dbReference type="UniPathway" id="UPA00204"/>
<evidence type="ECO:0000256" key="9">
    <source>
        <dbReference type="PIRSR" id="PIRSR600101-1"/>
    </source>
</evidence>
<comment type="catalytic activity">
    <reaction evidence="1 11">
        <text>an S-substituted glutathione + H2O = an S-substituted L-cysteinylglycine + L-glutamate</text>
        <dbReference type="Rhea" id="RHEA:59468"/>
        <dbReference type="ChEBI" id="CHEBI:15377"/>
        <dbReference type="ChEBI" id="CHEBI:29985"/>
        <dbReference type="ChEBI" id="CHEBI:90779"/>
        <dbReference type="ChEBI" id="CHEBI:143103"/>
        <dbReference type="EC" id="3.4.19.13"/>
    </reaction>
</comment>
<evidence type="ECO:0000256" key="11">
    <source>
        <dbReference type="RuleBase" id="RU368036"/>
    </source>
</evidence>
<comment type="PTM">
    <text evidence="11">Cleaved by autocatalysis into a large and a small subunit.</text>
</comment>
<dbReference type="NCBIfam" id="TIGR00066">
    <property type="entry name" value="g_glut_trans"/>
    <property type="match status" value="1"/>
</dbReference>
<evidence type="ECO:0000313" key="13">
    <source>
        <dbReference type="EMBL" id="RIJ27538.1"/>
    </source>
</evidence>
<dbReference type="InterPro" id="IPR043138">
    <property type="entry name" value="GGT_lsub"/>
</dbReference>
<dbReference type="GO" id="GO:0036374">
    <property type="term" value="F:glutathione hydrolase activity"/>
    <property type="evidence" value="ECO:0007669"/>
    <property type="project" value="UniProtKB-UniRule"/>
</dbReference>
<comment type="similarity">
    <text evidence="3 11">Belongs to the gamma-glutamyltransferase family.</text>
</comment>
<evidence type="ECO:0000256" key="4">
    <source>
        <dbReference type="ARBA" id="ARBA00022679"/>
    </source>
</evidence>
<dbReference type="InterPro" id="IPR029055">
    <property type="entry name" value="Ntn_hydrolases_N"/>
</dbReference>
<dbReference type="PRINTS" id="PR01210">
    <property type="entry name" value="GGTRANSPTASE"/>
</dbReference>
<protein>
    <recommendedName>
        <fullName evidence="11">Glutathione hydrolase proenzyme</fullName>
        <ecNumber evidence="11">2.3.2.2</ecNumber>
        <ecNumber evidence="11">3.4.19.13</ecNumber>
    </recommendedName>
    <component>
        <recommendedName>
            <fullName evidence="11">Glutathione hydrolase large chain</fullName>
        </recommendedName>
    </component>
    <component>
        <recommendedName>
            <fullName evidence="11">Glutathione hydrolase small chain</fullName>
        </recommendedName>
    </component>
</protein>
<keyword evidence="7 11" id="KW-0012">Acyltransferase</keyword>
<evidence type="ECO:0000256" key="1">
    <source>
        <dbReference type="ARBA" id="ARBA00001049"/>
    </source>
</evidence>
<dbReference type="InterPro" id="IPR000101">
    <property type="entry name" value="GGT_peptidase"/>
</dbReference>
<dbReference type="AlphaFoldDB" id="A0A399R822"/>
<dbReference type="RefSeq" id="WP_119454915.1">
    <property type="nucleotide sequence ID" value="NZ_QWGA01000008.1"/>
</dbReference>
<dbReference type="InterPro" id="IPR043137">
    <property type="entry name" value="GGT_ssub_C"/>
</dbReference>
<evidence type="ECO:0000256" key="6">
    <source>
        <dbReference type="ARBA" id="ARBA00023145"/>
    </source>
</evidence>
<keyword evidence="14" id="KW-1185">Reference proteome</keyword>
<feature type="binding site" evidence="10">
    <location>
        <position position="115"/>
    </location>
    <ligand>
        <name>L-glutamate</name>
        <dbReference type="ChEBI" id="CHEBI:29985"/>
    </ligand>
</feature>
<evidence type="ECO:0000256" key="8">
    <source>
        <dbReference type="ARBA" id="ARBA00047417"/>
    </source>
</evidence>
<evidence type="ECO:0000256" key="5">
    <source>
        <dbReference type="ARBA" id="ARBA00022801"/>
    </source>
</evidence>
<feature type="binding site" evidence="10">
    <location>
        <position position="449"/>
    </location>
    <ligand>
        <name>L-glutamate</name>
        <dbReference type="ChEBI" id="CHEBI:29985"/>
    </ligand>
</feature>
<comment type="caution">
    <text evidence="13">The sequence shown here is derived from an EMBL/GenBank/DDBJ whole genome shotgun (WGS) entry which is preliminary data.</text>
</comment>
<dbReference type="PANTHER" id="PTHR43199">
    <property type="entry name" value="GLUTATHIONE HYDROLASE"/>
    <property type="match status" value="1"/>
</dbReference>
<dbReference type="Proteomes" id="UP000265845">
    <property type="component" value="Unassembled WGS sequence"/>
</dbReference>
<feature type="active site" description="Nucleophile" evidence="9">
    <location>
        <position position="409"/>
    </location>
</feature>
<evidence type="ECO:0000313" key="14">
    <source>
        <dbReference type="Proteomes" id="UP000265845"/>
    </source>
</evidence>
<dbReference type="EC" id="3.4.19.13" evidence="11"/>
<comment type="pathway">
    <text evidence="11">Sulfur metabolism; glutathione metabolism.</text>
</comment>
<gene>
    <name evidence="13" type="primary">ggt</name>
    <name evidence="13" type="ORF">D1222_14170</name>
</gene>
<keyword evidence="6 11" id="KW-0865">Zymogen</keyword>
<dbReference type="PROSITE" id="PS51257">
    <property type="entry name" value="PROKAR_LIPOPROTEIN"/>
    <property type="match status" value="1"/>
</dbReference>
<sequence>MKPSTLLCPALALVALAACQPQSETSVPDRPTLEETEQAPAPRIWDKGAMVAAADPRAVEAGLKILREGGTAIDAAIAVHTVLGLVEPQSSGIGGGAFMVYYDYEDDALTVFDGRETAPQAADENLFVIDGEVLDYVTAWQSGRSAGVPGMIALYKAAHEAEGEAEWASLFQPAIDLARDGFEVSPRLAGLLANERLRGAMRLDEDENASVYFFPEGEPLTVGTVRDNPAYADLLQSVAENGPSAFYEGENAQAIVDVLSQEPLPGSMTLDDISSYEVKLRPAVCGDHETMRICSAPPPSSGAVTQNMIWGLYERMTEGSSPGYSDEKLAAWVDAQRIAYADRDHYVADGDYVQVPTSDLIDPRYLDARVGDVYAPDATPQPGDPGEVLGRGSMIGMWGRDLTDETPGTTHISIIDGEGNAVSMTATVESAFGNSRMVNGYLLNNELTDFSRQPTINSLPVANAPAAGKRPRSSMSPTMVFDQDGDLFMVTGSPGGNSIVAYVSKTIVGVLDWGLSAQEAINLPNVIARGPSVGVEIDVERGQDWADTLSAAGYAVEERTGENSGLHVIIVRGDGLDGGADPRREGVALTLD</sequence>
<name>A0A399R822_9PROT</name>
<dbReference type="EMBL" id="QWGA01000008">
    <property type="protein sequence ID" value="RIJ27538.1"/>
    <property type="molecule type" value="Genomic_DNA"/>
</dbReference>